<dbReference type="EC" id="2.4.-.-" evidence="1"/>
<keyword evidence="1" id="KW-0328">Glycosyltransferase</keyword>
<dbReference type="Proteomes" id="UP001595191">
    <property type="component" value="Unassembled WGS sequence"/>
</dbReference>
<dbReference type="EMBL" id="JBHFPV010000006">
    <property type="protein sequence ID" value="MFH6604946.1"/>
    <property type="molecule type" value="Genomic_DNA"/>
</dbReference>
<reference evidence="1" key="1">
    <citation type="submission" date="2024-09" db="EMBL/GenBank/DDBJ databases">
        <authorList>
            <person name="Liu J."/>
        </authorList>
    </citation>
    <scope>NUCLEOTIDE SEQUENCE</scope>
    <source>
        <strain evidence="1">NBU2967</strain>
    </source>
</reference>
<proteinExistence type="predicted"/>
<evidence type="ECO:0000313" key="2">
    <source>
        <dbReference type="Proteomes" id="UP001595191"/>
    </source>
</evidence>
<sequence length="289" mass="33396">MKSIAALLTCHNRKDKTLNALKTLYSTYEKDFPTFTLDVYVTDDGSSDGTSEAIKKLFPKVHLLQGDGNLFWAEGMRHSWKEALKKDYDAYFLLNDDVELYPNIFDQIIFTHNHSLEKYGKAGIYIGATEDKYKNQLTYSGSIILNKFLYTQKRLPANGQVQKCDLANANIMVATRSVVNSIGILSEGYSHGMADYDYSLTASRKNIPVLVAPEYCGHCENDHKDTYDGFAEMSFVERKAYLYKPTGLAFDSYLKYMKKFFPFRYILVAFFGWLKLYFPRIYLNYFKNR</sequence>
<accession>A0ACC7LNX3</accession>
<protein>
    <submittedName>
        <fullName evidence="1">Glycosyltransferase family 2 protein</fullName>
        <ecNumber evidence="1">2.4.-.-</ecNumber>
    </submittedName>
</protein>
<name>A0ACC7LNX3_9FLAO</name>
<comment type="caution">
    <text evidence="1">The sequence shown here is derived from an EMBL/GenBank/DDBJ whole genome shotgun (WGS) entry which is preliminary data.</text>
</comment>
<organism evidence="1 2">
    <name type="scientific">Meishania litoralis</name>
    <dbReference type="NCBI Taxonomy" id="3434685"/>
    <lineage>
        <taxon>Bacteria</taxon>
        <taxon>Pseudomonadati</taxon>
        <taxon>Bacteroidota</taxon>
        <taxon>Flavobacteriia</taxon>
        <taxon>Flavobacteriales</taxon>
        <taxon>Flavobacteriaceae</taxon>
        <taxon>Meishania</taxon>
    </lineage>
</organism>
<evidence type="ECO:0000313" key="1">
    <source>
        <dbReference type="EMBL" id="MFH6604946.1"/>
    </source>
</evidence>
<keyword evidence="2" id="KW-1185">Reference proteome</keyword>
<keyword evidence="1" id="KW-0808">Transferase</keyword>
<gene>
    <name evidence="1" type="ORF">ACEZ3G_15780</name>
</gene>